<dbReference type="NCBIfam" id="TIGR02432">
    <property type="entry name" value="lysidine_TilS_N"/>
    <property type="match status" value="1"/>
</dbReference>
<accession>A0ABS6VW99</accession>
<dbReference type="InterPro" id="IPR012796">
    <property type="entry name" value="Lysidine-tRNA-synth_C"/>
</dbReference>
<comment type="similarity">
    <text evidence="8">Belongs to the tRNA(Ile)-lysidine synthase family.</text>
</comment>
<dbReference type="RefSeq" id="WP_219044849.1">
    <property type="nucleotide sequence ID" value="NZ_JAHWDQ010000006.1"/>
</dbReference>
<evidence type="ECO:0000256" key="7">
    <source>
        <dbReference type="ARBA" id="ARBA00048539"/>
    </source>
</evidence>
<keyword evidence="4 8" id="KW-0819">tRNA processing</keyword>
<evidence type="ECO:0000256" key="6">
    <source>
        <dbReference type="ARBA" id="ARBA00022840"/>
    </source>
</evidence>
<feature type="binding site" evidence="8">
    <location>
        <begin position="26"/>
        <end position="31"/>
    </location>
    <ligand>
        <name>ATP</name>
        <dbReference type="ChEBI" id="CHEBI:30616"/>
    </ligand>
</feature>
<dbReference type="Proteomes" id="UP001166291">
    <property type="component" value="Unassembled WGS sequence"/>
</dbReference>
<dbReference type="NCBIfam" id="TIGR02433">
    <property type="entry name" value="lysidine_TilS_C"/>
    <property type="match status" value="1"/>
</dbReference>
<dbReference type="CDD" id="cd01992">
    <property type="entry name" value="TilS_N"/>
    <property type="match status" value="1"/>
</dbReference>
<keyword evidence="2 8" id="KW-0963">Cytoplasm</keyword>
<keyword evidence="5 8" id="KW-0547">Nucleotide-binding</keyword>
<keyword evidence="11" id="KW-1185">Reference proteome</keyword>
<dbReference type="HAMAP" id="MF_01161">
    <property type="entry name" value="tRNA_Ile_lys_synt"/>
    <property type="match status" value="1"/>
</dbReference>
<dbReference type="Pfam" id="PF01171">
    <property type="entry name" value="ATP_bind_3"/>
    <property type="match status" value="1"/>
</dbReference>
<dbReference type="InterPro" id="IPR011063">
    <property type="entry name" value="TilS/TtcA_N"/>
</dbReference>
<evidence type="ECO:0000256" key="4">
    <source>
        <dbReference type="ARBA" id="ARBA00022694"/>
    </source>
</evidence>
<evidence type="ECO:0000313" key="10">
    <source>
        <dbReference type="EMBL" id="MBW2942604.1"/>
    </source>
</evidence>
<reference evidence="10" key="1">
    <citation type="submission" date="2021-07" db="EMBL/GenBank/DDBJ databases">
        <title>Zhongshania sp. CAU 1632 isolated from seawater.</title>
        <authorList>
            <person name="Kim W."/>
        </authorList>
    </citation>
    <scope>NUCLEOTIDE SEQUENCE</scope>
    <source>
        <strain evidence="10">CAU 1632</strain>
    </source>
</reference>
<name>A0ABS6VW99_9GAMM</name>
<dbReference type="InterPro" id="IPR015262">
    <property type="entry name" value="tRNA_Ile_lys_synt_subst-bd"/>
</dbReference>
<proteinExistence type="inferred from homology"/>
<dbReference type="PANTHER" id="PTHR43033:SF1">
    <property type="entry name" value="TRNA(ILE)-LYSIDINE SYNTHASE-RELATED"/>
    <property type="match status" value="1"/>
</dbReference>
<evidence type="ECO:0000256" key="5">
    <source>
        <dbReference type="ARBA" id="ARBA00022741"/>
    </source>
</evidence>
<evidence type="ECO:0000256" key="1">
    <source>
        <dbReference type="ARBA" id="ARBA00004496"/>
    </source>
</evidence>
<dbReference type="EC" id="6.3.4.19" evidence="8"/>
<gene>
    <name evidence="8 10" type="primary">tilS</name>
    <name evidence="10" type="ORF">KXJ70_17535</name>
</gene>
<evidence type="ECO:0000256" key="8">
    <source>
        <dbReference type="HAMAP-Rule" id="MF_01161"/>
    </source>
</evidence>
<sequence length="442" mass="49809">MTDLLSTVSTALAPYLRCRRWVIAYSGGLDSHVLLHLAWCLQQSALRRGETFPELSVIHINHQLQSPSEEWAERCQAVCKQYGISFQARLVEVQGHRQGIESLAREARYKVFEELVDDGSVLLLAHHQDDQVETFFLRLLRGAGVAGLAAMPVTRRVGSGVLVRPLLGVSRAVLESYANSQGLAWIDDPSNSDSHYRRNFLRHRVMPVVAQAWPTYRNTIVAAAALQAETSLLLDSYLNADIAKLSDEDGNLKLAELREFDASRQRALLRQFVLLRTDQRLDQAQTRELAEQFLHSSNDSQPIYVVNKAMTLRAFRGRLYCVPESVSERFGSERIFYWRGGECEISGLGRLGSSAGGKFIPRGNVTVRFRRGGERCRIAGHAHSKSLKNLLQEWGVPPWRRDTLPLIYCDDDLAAIADIAICEGFLASDQEVGLSLHWRWNR</sequence>
<dbReference type="GO" id="GO:0032267">
    <property type="term" value="F:tRNA(Ile)-lysidine synthase activity"/>
    <property type="evidence" value="ECO:0007669"/>
    <property type="project" value="UniProtKB-EC"/>
</dbReference>
<organism evidence="10 11">
    <name type="scientific">Zhongshania aquimaris</name>
    <dbReference type="NCBI Taxonomy" id="2857107"/>
    <lineage>
        <taxon>Bacteria</taxon>
        <taxon>Pseudomonadati</taxon>
        <taxon>Pseudomonadota</taxon>
        <taxon>Gammaproteobacteria</taxon>
        <taxon>Cellvibrionales</taxon>
        <taxon>Spongiibacteraceae</taxon>
        <taxon>Zhongshania</taxon>
    </lineage>
</organism>
<dbReference type="Pfam" id="PF11734">
    <property type="entry name" value="TilS_C"/>
    <property type="match status" value="1"/>
</dbReference>
<feature type="domain" description="Lysidine-tRNA(Ile) synthetase C-terminal" evidence="9">
    <location>
        <begin position="365"/>
        <end position="438"/>
    </location>
</feature>
<protein>
    <recommendedName>
        <fullName evidence="8">tRNA(Ile)-lysidine synthase</fullName>
        <ecNumber evidence="8">6.3.4.19</ecNumber>
    </recommendedName>
    <alternativeName>
        <fullName evidence="8">tRNA(Ile)-2-lysyl-cytidine synthase</fullName>
    </alternativeName>
    <alternativeName>
        <fullName evidence="8">tRNA(Ile)-lysidine synthetase</fullName>
    </alternativeName>
</protein>
<comment type="subcellular location">
    <subcellularLocation>
        <location evidence="1 8">Cytoplasm</location>
    </subcellularLocation>
</comment>
<dbReference type="InterPro" id="IPR012795">
    <property type="entry name" value="tRNA_Ile_lys_synt_N"/>
</dbReference>
<dbReference type="EMBL" id="JAHWDQ010000006">
    <property type="protein sequence ID" value="MBW2942604.1"/>
    <property type="molecule type" value="Genomic_DNA"/>
</dbReference>
<dbReference type="Pfam" id="PF09179">
    <property type="entry name" value="TilS"/>
    <property type="match status" value="1"/>
</dbReference>
<evidence type="ECO:0000256" key="2">
    <source>
        <dbReference type="ARBA" id="ARBA00022490"/>
    </source>
</evidence>
<dbReference type="PANTHER" id="PTHR43033">
    <property type="entry name" value="TRNA(ILE)-LYSIDINE SYNTHASE-RELATED"/>
    <property type="match status" value="1"/>
</dbReference>
<evidence type="ECO:0000256" key="3">
    <source>
        <dbReference type="ARBA" id="ARBA00022598"/>
    </source>
</evidence>
<keyword evidence="6 8" id="KW-0067">ATP-binding</keyword>
<evidence type="ECO:0000259" key="9">
    <source>
        <dbReference type="SMART" id="SM00977"/>
    </source>
</evidence>
<dbReference type="SMART" id="SM00977">
    <property type="entry name" value="TilS_C"/>
    <property type="match status" value="1"/>
</dbReference>
<dbReference type="InterPro" id="IPR012094">
    <property type="entry name" value="tRNA_Ile_lys_synt"/>
</dbReference>
<evidence type="ECO:0000313" key="11">
    <source>
        <dbReference type="Proteomes" id="UP001166291"/>
    </source>
</evidence>
<comment type="domain">
    <text evidence="8">The N-terminal region contains the highly conserved SGGXDS motif, predicted to be a P-loop motif involved in ATP binding.</text>
</comment>
<comment type="caution">
    <text evidence="10">The sequence shown here is derived from an EMBL/GenBank/DDBJ whole genome shotgun (WGS) entry which is preliminary data.</text>
</comment>
<comment type="function">
    <text evidence="8">Ligates lysine onto the cytidine present at position 34 of the AUA codon-specific tRNA(Ile) that contains the anticodon CAU, in an ATP-dependent manner. Cytidine is converted to lysidine, thus changing the amino acid specificity of the tRNA from methionine to isoleucine.</text>
</comment>
<keyword evidence="3 8" id="KW-0436">Ligase</keyword>
<comment type="catalytic activity">
    <reaction evidence="7 8">
        <text>cytidine(34) in tRNA(Ile2) + L-lysine + ATP = lysidine(34) in tRNA(Ile2) + AMP + diphosphate + H(+)</text>
        <dbReference type="Rhea" id="RHEA:43744"/>
        <dbReference type="Rhea" id="RHEA-COMP:10625"/>
        <dbReference type="Rhea" id="RHEA-COMP:10670"/>
        <dbReference type="ChEBI" id="CHEBI:15378"/>
        <dbReference type="ChEBI" id="CHEBI:30616"/>
        <dbReference type="ChEBI" id="CHEBI:32551"/>
        <dbReference type="ChEBI" id="CHEBI:33019"/>
        <dbReference type="ChEBI" id="CHEBI:82748"/>
        <dbReference type="ChEBI" id="CHEBI:83665"/>
        <dbReference type="ChEBI" id="CHEBI:456215"/>
        <dbReference type="EC" id="6.3.4.19"/>
    </reaction>
</comment>